<dbReference type="InterPro" id="IPR016181">
    <property type="entry name" value="Acyl_CoA_acyltransferase"/>
</dbReference>
<comment type="caution">
    <text evidence="2">The sequence shown here is derived from an EMBL/GenBank/DDBJ whole genome shotgun (WGS) entry which is preliminary data.</text>
</comment>
<dbReference type="AlphaFoldDB" id="A0A7X2T3S6"/>
<dbReference type="InterPro" id="IPR000182">
    <property type="entry name" value="GNAT_dom"/>
</dbReference>
<dbReference type="InterPro" id="IPR025685">
    <property type="entry name" value="YoaP-like_dom"/>
</dbReference>
<keyword evidence="3" id="KW-1185">Reference proteome</keyword>
<dbReference type="GO" id="GO:0016747">
    <property type="term" value="F:acyltransferase activity, transferring groups other than amino-acyl groups"/>
    <property type="evidence" value="ECO:0007669"/>
    <property type="project" value="InterPro"/>
</dbReference>
<feature type="domain" description="N-acetyltransferase" evidence="1">
    <location>
        <begin position="2"/>
        <end position="153"/>
    </location>
</feature>
<dbReference type="SUPFAM" id="SSF55729">
    <property type="entry name" value="Acyl-CoA N-acyltransferases (Nat)"/>
    <property type="match status" value="1"/>
</dbReference>
<evidence type="ECO:0000313" key="3">
    <source>
        <dbReference type="Proteomes" id="UP000470082"/>
    </source>
</evidence>
<dbReference type="CDD" id="cd04301">
    <property type="entry name" value="NAT_SF"/>
    <property type="match status" value="1"/>
</dbReference>
<accession>A0A7X2T3S6</accession>
<dbReference type="Gene3D" id="3.40.630.30">
    <property type="match status" value="1"/>
</dbReference>
<organism evidence="2 3">
    <name type="scientific">Floccifex porci</name>
    <dbReference type="NCBI Taxonomy" id="2606629"/>
    <lineage>
        <taxon>Bacteria</taxon>
        <taxon>Bacillati</taxon>
        <taxon>Bacillota</taxon>
        <taxon>Erysipelotrichia</taxon>
        <taxon>Erysipelotrichales</taxon>
        <taxon>Erysipelotrichaceae</taxon>
        <taxon>Floccifex</taxon>
    </lineage>
</organism>
<gene>
    <name evidence="2" type="ORF">FYJ50_02495</name>
</gene>
<dbReference type="EMBL" id="VUMM01000003">
    <property type="protein sequence ID" value="MSS00996.1"/>
    <property type="molecule type" value="Genomic_DNA"/>
</dbReference>
<proteinExistence type="predicted"/>
<evidence type="ECO:0000313" key="2">
    <source>
        <dbReference type="EMBL" id="MSS00996.1"/>
    </source>
</evidence>
<dbReference type="Pfam" id="PF14268">
    <property type="entry name" value="YoaP"/>
    <property type="match status" value="1"/>
</dbReference>
<name>A0A7X2T3S6_9FIRM</name>
<keyword evidence="2" id="KW-0808">Transferase</keyword>
<evidence type="ECO:0000259" key="1">
    <source>
        <dbReference type="PROSITE" id="PS51186"/>
    </source>
</evidence>
<dbReference type="Proteomes" id="UP000470082">
    <property type="component" value="Unassembled WGS sequence"/>
</dbReference>
<dbReference type="Pfam" id="PF00583">
    <property type="entry name" value="Acetyltransf_1"/>
    <property type="match status" value="1"/>
</dbReference>
<reference evidence="2 3" key="1">
    <citation type="submission" date="2019-08" db="EMBL/GenBank/DDBJ databases">
        <title>In-depth cultivation of the pig gut microbiome towards novel bacterial diversity and tailored functional studies.</title>
        <authorList>
            <person name="Wylensek D."/>
            <person name="Hitch T.C.A."/>
            <person name="Clavel T."/>
        </authorList>
    </citation>
    <scope>NUCLEOTIDE SEQUENCE [LARGE SCALE GENOMIC DNA]</scope>
    <source>
        <strain evidence="2 3">LKV-178-WT-2G</strain>
    </source>
</reference>
<dbReference type="RefSeq" id="WP_154459472.1">
    <property type="nucleotide sequence ID" value="NZ_JBJEEW010000018.1"/>
</dbReference>
<sequence length="249" mass="29089">MNDFIQLTEENLEEEHICCIIRSRSKHPGIQSKKEWLSWQLKHGHVFYKLNQKGCCFIEYAPLEYSWVPVTGENYLYIYCLWVNSPFKKQGYGKQLMEHCISQAKEEGYSGICMLGSKKQKNWLSNQSFAKSFGFQVVDTTCDGYELLAYSLDGRIPSFSKSVTQKIEEKELTIYYSDQCPFIDQKIKQIQSYCDSHLIPYHLIHVTSLEMAKNLPCVFNNFGAFYNQKFITVNLLDEKSIQRIIENES</sequence>
<dbReference type="PROSITE" id="PS51186">
    <property type="entry name" value="GNAT"/>
    <property type="match status" value="1"/>
</dbReference>
<protein>
    <submittedName>
        <fullName evidence="2">GNAT family N-acetyltransferase</fullName>
    </submittedName>
</protein>